<comment type="similarity">
    <text evidence="3 12">Belongs to the glycosyltransferase 22 family.</text>
</comment>
<dbReference type="Pfam" id="PF03901">
    <property type="entry name" value="Glyco_transf_22"/>
    <property type="match status" value="1"/>
</dbReference>
<sequence length="569" mass="63810">MAVSGALLVSIIPALILVHLYYAPYTKVEESFNIQATHDILTHGIPSQDYSRTLAIHFDHVSFPGSVPRTFVGALLLAGLSRPWIAFLSHSYQVQLLVRSILGLLNATSLILLGVAVQKAFGRPARIWFTLLQASQFHVIYYASRTLPNMFAFALSTLALRSLLLAGSYPETNRSASKHHRLSLYLLTVAGVIFRSELAILLACITLYLLSWGKISITGTILPAGIGGVAIGLLSTVSIDSFFWQTFPLWPEWTGFYYNTIQGHSADWGTSPWHFYFLNALPRLLINPMTYIILIPLAIFNRTSRQRSLDITIPSAGFVALYSFLPHKEWRFIIYIIPGLTAVAAAGASWIWTRRAKTTVYRLLSLGLVTSILTTFIISTVLLAVSSLNYPGGAALTKFHEIAGHGSNGSWVHLDNLACQTGVTRFLERHDSSQSIRSSNLWNPVEHPRGKWLYDKTEDPSLLLDPAFWCKFDYVLAERPEKVIGKWRILAVQYGFSGVRILRPGQPRFHHAPETVQELQLEEGSNSSAKSSQPKYALLDMLREKVTRGWWIMVKMEPKIRILENLDRC</sequence>
<comment type="pathway">
    <text evidence="2">Protein modification; protein glycosylation.</text>
</comment>
<feature type="transmembrane region" description="Helical" evidence="12">
    <location>
        <begin position="332"/>
        <end position="351"/>
    </location>
</feature>
<dbReference type="InterPro" id="IPR005599">
    <property type="entry name" value="GPI_mannosylTrfase"/>
</dbReference>
<evidence type="ECO:0000256" key="10">
    <source>
        <dbReference type="ARBA" id="ARBA00044721"/>
    </source>
</evidence>
<dbReference type="UniPathway" id="UPA00378"/>
<accession>A0A6A6R1W7</accession>
<protein>
    <recommendedName>
        <fullName evidence="12">Mannosyltransferase</fullName>
        <ecNumber evidence="12">2.4.1.-</ecNumber>
    </recommendedName>
</protein>
<dbReference type="GO" id="GO:0005789">
    <property type="term" value="C:endoplasmic reticulum membrane"/>
    <property type="evidence" value="ECO:0007669"/>
    <property type="project" value="UniProtKB-SubCell"/>
</dbReference>
<reference evidence="13" key="1">
    <citation type="journal article" date="2020" name="Stud. Mycol.">
        <title>101 Dothideomycetes genomes: a test case for predicting lifestyles and emergence of pathogens.</title>
        <authorList>
            <person name="Haridas S."/>
            <person name="Albert R."/>
            <person name="Binder M."/>
            <person name="Bloem J."/>
            <person name="Labutti K."/>
            <person name="Salamov A."/>
            <person name="Andreopoulos B."/>
            <person name="Baker S."/>
            <person name="Barry K."/>
            <person name="Bills G."/>
            <person name="Bluhm B."/>
            <person name="Cannon C."/>
            <person name="Castanera R."/>
            <person name="Culley D."/>
            <person name="Daum C."/>
            <person name="Ezra D."/>
            <person name="Gonzalez J."/>
            <person name="Henrissat B."/>
            <person name="Kuo A."/>
            <person name="Liang C."/>
            <person name="Lipzen A."/>
            <person name="Lutzoni F."/>
            <person name="Magnuson J."/>
            <person name="Mondo S."/>
            <person name="Nolan M."/>
            <person name="Ohm R."/>
            <person name="Pangilinan J."/>
            <person name="Park H.-J."/>
            <person name="Ramirez L."/>
            <person name="Alfaro M."/>
            <person name="Sun H."/>
            <person name="Tritt A."/>
            <person name="Yoshinaga Y."/>
            <person name="Zwiers L.-H."/>
            <person name="Turgeon B."/>
            <person name="Goodwin S."/>
            <person name="Spatafora J."/>
            <person name="Crous P."/>
            <person name="Grigoriev I."/>
        </authorList>
    </citation>
    <scope>NUCLEOTIDE SEQUENCE</scope>
    <source>
        <strain evidence="13">CBS 269.34</strain>
    </source>
</reference>
<evidence type="ECO:0000256" key="2">
    <source>
        <dbReference type="ARBA" id="ARBA00004922"/>
    </source>
</evidence>
<keyword evidence="7 12" id="KW-0256">Endoplasmic reticulum</keyword>
<keyword evidence="14" id="KW-1185">Reference proteome</keyword>
<evidence type="ECO:0000313" key="13">
    <source>
        <dbReference type="EMBL" id="KAF2498382.1"/>
    </source>
</evidence>
<feature type="transmembrane region" description="Helical" evidence="12">
    <location>
        <begin position="280"/>
        <end position="301"/>
    </location>
</feature>
<keyword evidence="5" id="KW-0808">Transferase</keyword>
<gene>
    <name evidence="13" type="ORF">BU16DRAFT_292029</name>
</gene>
<keyword evidence="6 12" id="KW-0812">Transmembrane</keyword>
<dbReference type="Proteomes" id="UP000799750">
    <property type="component" value="Unassembled WGS sequence"/>
</dbReference>
<feature type="transmembrane region" description="Helical" evidence="12">
    <location>
        <begin position="182"/>
        <end position="210"/>
    </location>
</feature>
<feature type="transmembrane region" description="Helical" evidence="12">
    <location>
        <begin position="222"/>
        <end position="244"/>
    </location>
</feature>
<dbReference type="EMBL" id="MU004185">
    <property type="protein sequence ID" value="KAF2498382.1"/>
    <property type="molecule type" value="Genomic_DNA"/>
</dbReference>
<comment type="subcellular location">
    <subcellularLocation>
        <location evidence="1 12">Endoplasmic reticulum membrane</location>
        <topology evidence="1 12">Multi-pass membrane protein</topology>
    </subcellularLocation>
</comment>
<evidence type="ECO:0000256" key="12">
    <source>
        <dbReference type="RuleBase" id="RU363075"/>
    </source>
</evidence>
<feature type="transmembrane region" description="Helical" evidence="12">
    <location>
        <begin position="363"/>
        <end position="385"/>
    </location>
</feature>
<keyword evidence="9 12" id="KW-0472">Membrane</keyword>
<evidence type="ECO:0000256" key="9">
    <source>
        <dbReference type="ARBA" id="ARBA00023136"/>
    </source>
</evidence>
<evidence type="ECO:0000313" key="14">
    <source>
        <dbReference type="Proteomes" id="UP000799750"/>
    </source>
</evidence>
<evidence type="ECO:0000256" key="4">
    <source>
        <dbReference type="ARBA" id="ARBA00022676"/>
    </source>
</evidence>
<evidence type="ECO:0000256" key="6">
    <source>
        <dbReference type="ARBA" id="ARBA00022692"/>
    </source>
</evidence>
<feature type="transmembrane region" description="Helical" evidence="12">
    <location>
        <begin position="308"/>
        <end position="326"/>
    </location>
</feature>
<dbReference type="GO" id="GO:0052917">
    <property type="term" value="F:dol-P-Man:Man(7)GlcNAc(2)-PP-Dol alpha-1,6-mannosyltransferase activity"/>
    <property type="evidence" value="ECO:0007669"/>
    <property type="project" value="UniProtKB-EC"/>
</dbReference>
<name>A0A6A6R1W7_9PEZI</name>
<feature type="transmembrane region" description="Helical" evidence="12">
    <location>
        <begin position="5"/>
        <end position="23"/>
    </location>
</feature>
<proteinExistence type="inferred from homology"/>
<evidence type="ECO:0000256" key="3">
    <source>
        <dbReference type="ARBA" id="ARBA00007063"/>
    </source>
</evidence>
<dbReference type="OrthoDB" id="19039at2759"/>
<comment type="catalytic activity">
    <reaction evidence="11">
        <text>an alpha-D-Man-(1-&gt;2)-alpha-D-Man-(1-&gt;2)-alpha-D-Man-(1-&gt;3)-[alpha-D-Man-(1-&gt;2)-alpha-D-Man-(1-&gt;3)-alpha-D-Man-(1-&gt;6)]-beta-D-Man-(1-&gt;4)-beta-D-GlcNAc-(1-&gt;4)-alpha-D-GlcNAc-diphospho-di-trans,poly-cis-dolichol + a di-trans,poly-cis-dolichyl beta-D-mannosyl phosphate = an alpha-D-Man-(1-&gt;2)-alpha-D-Man-(1-&gt;2)-alpha-D-Man-(1-&gt;3)-[alpha-D-Man-(1-&gt;2)-alpha-D-Man-(1-&gt;3)-[alpha-D-Man-(1-&gt;6)]-alpha-D-Man-(1-&gt;6)]-beta-D-Man-(1-&gt;4)-beta-D-GlcNAc-(1-&gt;4)-alpha-D-GlcNAc-diphospho-di-trans,poly-cis-dolichol + a di-trans,poly-cis-dolichyl phosphate + H(+)</text>
        <dbReference type="Rhea" id="RHEA:29535"/>
        <dbReference type="Rhea" id="RHEA-COMP:19498"/>
        <dbReference type="Rhea" id="RHEA-COMP:19501"/>
        <dbReference type="Rhea" id="RHEA-COMP:19518"/>
        <dbReference type="Rhea" id="RHEA-COMP:19519"/>
        <dbReference type="ChEBI" id="CHEBI:15378"/>
        <dbReference type="ChEBI" id="CHEBI:57683"/>
        <dbReference type="ChEBI" id="CHEBI:58211"/>
        <dbReference type="ChEBI" id="CHEBI:132517"/>
        <dbReference type="ChEBI" id="CHEBI:132519"/>
        <dbReference type="EC" id="2.4.1.260"/>
    </reaction>
    <physiologicalReaction direction="left-to-right" evidence="11">
        <dbReference type="Rhea" id="RHEA:29536"/>
    </physiologicalReaction>
</comment>
<keyword evidence="8 12" id="KW-1133">Transmembrane helix</keyword>
<evidence type="ECO:0000256" key="11">
    <source>
        <dbReference type="ARBA" id="ARBA00048899"/>
    </source>
</evidence>
<dbReference type="EC" id="2.4.1.-" evidence="12"/>
<dbReference type="PANTHER" id="PTHR22760">
    <property type="entry name" value="GLYCOSYLTRANSFERASE"/>
    <property type="match status" value="1"/>
</dbReference>
<evidence type="ECO:0000256" key="1">
    <source>
        <dbReference type="ARBA" id="ARBA00004477"/>
    </source>
</evidence>
<evidence type="ECO:0000256" key="8">
    <source>
        <dbReference type="ARBA" id="ARBA00022989"/>
    </source>
</evidence>
<comment type="function">
    <text evidence="10">Mannosyltransferase that operates in the biosynthetic pathway of dolichol-linked oligosaccharides, the glycan precursors employed in protein asparagine (N)-glycosylation. The assembly of dolichol-linked oligosaccharides begins on the cytosolic side of the endoplasmic reticulum membrane and finishes in its lumen. The sequential addition of sugars to dolichol pyrophosphate produces dolichol-linked oligosaccharides containing fourteen sugars, including two GlcNAcs, nine mannoses and three glucoses. Once assembled, the oligosaccharide is transferred from the lipid to nascent proteins by oligosaccharyltransferases. In the lumen of the endoplasmic reticulum, adds the eighth mannose residue in an alpha-1,6 linkage onto Man(7)GlcNAc(2)-PP-dolichol to produce Man(8)GlcNAc(2)-PP-dolichol.</text>
</comment>
<dbReference type="PANTHER" id="PTHR22760:SF1">
    <property type="entry name" value="DOL-P-MAN:MAN(7)GLCNAC(2)-PP-DOL ALPHA-1,6-MANNOSYLTRANSFERASE"/>
    <property type="match status" value="1"/>
</dbReference>
<evidence type="ECO:0000256" key="7">
    <source>
        <dbReference type="ARBA" id="ARBA00022824"/>
    </source>
</evidence>
<evidence type="ECO:0000256" key="5">
    <source>
        <dbReference type="ARBA" id="ARBA00022679"/>
    </source>
</evidence>
<feature type="transmembrane region" description="Helical" evidence="12">
    <location>
        <begin position="101"/>
        <end position="121"/>
    </location>
</feature>
<dbReference type="GO" id="GO:0006487">
    <property type="term" value="P:protein N-linked glycosylation"/>
    <property type="evidence" value="ECO:0007669"/>
    <property type="project" value="TreeGrafter"/>
</dbReference>
<dbReference type="AlphaFoldDB" id="A0A6A6R1W7"/>
<keyword evidence="4 12" id="KW-0328">Glycosyltransferase</keyword>
<organism evidence="13 14">
    <name type="scientific">Lophium mytilinum</name>
    <dbReference type="NCBI Taxonomy" id="390894"/>
    <lineage>
        <taxon>Eukaryota</taxon>
        <taxon>Fungi</taxon>
        <taxon>Dikarya</taxon>
        <taxon>Ascomycota</taxon>
        <taxon>Pezizomycotina</taxon>
        <taxon>Dothideomycetes</taxon>
        <taxon>Pleosporomycetidae</taxon>
        <taxon>Mytilinidiales</taxon>
        <taxon>Mytilinidiaceae</taxon>
        <taxon>Lophium</taxon>
    </lineage>
</organism>